<dbReference type="Pfam" id="PF16841">
    <property type="entry name" value="CBM60"/>
    <property type="match status" value="1"/>
</dbReference>
<dbReference type="RefSeq" id="WP_147076410.1">
    <property type="nucleotide sequence ID" value="NZ_BJZT01000005.1"/>
</dbReference>
<dbReference type="Pfam" id="PF18885">
    <property type="entry name" value="DUF5648"/>
    <property type="match status" value="1"/>
</dbReference>
<dbReference type="Gene3D" id="2.60.60.40">
    <property type="match status" value="1"/>
</dbReference>
<dbReference type="InterPro" id="IPR031768">
    <property type="entry name" value="CBM60_xylan-bd"/>
</dbReference>
<evidence type="ECO:0000313" key="4">
    <source>
        <dbReference type="Proteomes" id="UP000321258"/>
    </source>
</evidence>
<evidence type="ECO:0000259" key="1">
    <source>
        <dbReference type="Pfam" id="PF16841"/>
    </source>
</evidence>
<dbReference type="AlphaFoldDB" id="A0A512IK84"/>
<evidence type="ECO:0000259" key="2">
    <source>
        <dbReference type="Pfam" id="PF18885"/>
    </source>
</evidence>
<dbReference type="InterPro" id="IPR043708">
    <property type="entry name" value="DUF5648"/>
</dbReference>
<proteinExistence type="predicted"/>
<feature type="domain" description="DUF5648" evidence="2">
    <location>
        <begin position="140"/>
        <end position="283"/>
    </location>
</feature>
<gene>
    <name evidence="3" type="ORF">MHA02_05180</name>
</gene>
<reference evidence="3 4" key="1">
    <citation type="submission" date="2019-07" db="EMBL/GenBank/DDBJ databases">
        <title>Whole genome shotgun sequence of Methylobacterium haplocladii NBRC 107714.</title>
        <authorList>
            <person name="Hosoyama A."/>
            <person name="Uohara A."/>
            <person name="Ohji S."/>
            <person name="Ichikawa N."/>
        </authorList>
    </citation>
    <scope>NUCLEOTIDE SEQUENCE [LARGE SCALE GENOMIC DNA]</scope>
    <source>
        <strain evidence="3 4">NBRC 107714</strain>
    </source>
</reference>
<dbReference type="OrthoDB" id="733404at2"/>
<protein>
    <submittedName>
        <fullName evidence="3">Uncharacterized protein</fullName>
    </submittedName>
</protein>
<keyword evidence="4" id="KW-1185">Reference proteome</keyword>
<evidence type="ECO:0000313" key="3">
    <source>
        <dbReference type="EMBL" id="GEO98130.1"/>
    </source>
</evidence>
<comment type="caution">
    <text evidence="3">The sequence shown here is derived from an EMBL/GenBank/DDBJ whole genome shotgun (WGS) entry which is preliminary data.</text>
</comment>
<feature type="domain" description="Carbohydrate binding module xylan-binding" evidence="1">
    <location>
        <begin position="6"/>
        <end position="90"/>
    </location>
</feature>
<dbReference type="Proteomes" id="UP000321258">
    <property type="component" value="Unassembled WGS sequence"/>
</dbReference>
<dbReference type="EMBL" id="BJZT01000005">
    <property type="protein sequence ID" value="GEO98130.1"/>
    <property type="molecule type" value="Genomic_DNA"/>
</dbReference>
<sequence>MANKVTFKISEDEYLGNAQFIVKVDGVQIGDVLTATAAHSSGQSEDFSFSGDFSSAHQFSVTYLNDLYNGPGNDRDLYVDSFTFDGHTKAGSDTLSNTGITAGTSANLITTNDTASYDVSQYTSQPTDHTPSPTAEHLNPIYRFVNVSNGDHLFTTDINELNSVLKTSPDYHFEGVVGSTPDKGSNTQDVFRFFDTVHGQHFYTSDVTERDTVLKTLPSYHYEGVAFQAYTDPTVVGSGGETLERFFNTQTGAHMYSADATEIKSINGGQQGPGWIDEGKVFTVHVATDTLLHA</sequence>
<name>A0A512IK84_9HYPH</name>
<accession>A0A512IK84</accession>
<organism evidence="3 4">
    <name type="scientific">Methylobacterium haplocladii</name>
    <dbReference type="NCBI Taxonomy" id="1176176"/>
    <lineage>
        <taxon>Bacteria</taxon>
        <taxon>Pseudomonadati</taxon>
        <taxon>Pseudomonadota</taxon>
        <taxon>Alphaproteobacteria</taxon>
        <taxon>Hyphomicrobiales</taxon>
        <taxon>Methylobacteriaceae</taxon>
        <taxon>Methylobacterium</taxon>
    </lineage>
</organism>